<keyword evidence="1" id="KW-0812">Transmembrane</keyword>
<comment type="caution">
    <text evidence="2">The sequence shown here is derived from an EMBL/GenBank/DDBJ whole genome shotgun (WGS) entry which is preliminary data.</text>
</comment>
<reference evidence="2" key="1">
    <citation type="submission" date="2020-05" db="EMBL/GenBank/DDBJ databases">
        <title>WGS assembly of Panicum virgatum.</title>
        <authorList>
            <person name="Lovell J.T."/>
            <person name="Jenkins J."/>
            <person name="Shu S."/>
            <person name="Juenger T.E."/>
            <person name="Schmutz J."/>
        </authorList>
    </citation>
    <scope>NUCLEOTIDE SEQUENCE</scope>
    <source>
        <strain evidence="2">AP13</strain>
    </source>
</reference>
<name>A0A8T0RJ98_PANVG</name>
<proteinExistence type="predicted"/>
<dbReference type="Gene3D" id="2.40.10.120">
    <property type="match status" value="1"/>
</dbReference>
<gene>
    <name evidence="2" type="ORF">PVAP13_6KG386700</name>
</gene>
<dbReference type="SUPFAM" id="SSF50494">
    <property type="entry name" value="Trypsin-like serine proteases"/>
    <property type="match status" value="1"/>
</dbReference>
<feature type="transmembrane region" description="Helical" evidence="1">
    <location>
        <begin position="261"/>
        <end position="279"/>
    </location>
</feature>
<evidence type="ECO:0000313" key="3">
    <source>
        <dbReference type="Proteomes" id="UP000823388"/>
    </source>
</evidence>
<organism evidence="2 3">
    <name type="scientific">Panicum virgatum</name>
    <name type="common">Blackwell switchgrass</name>
    <dbReference type="NCBI Taxonomy" id="38727"/>
    <lineage>
        <taxon>Eukaryota</taxon>
        <taxon>Viridiplantae</taxon>
        <taxon>Streptophyta</taxon>
        <taxon>Embryophyta</taxon>
        <taxon>Tracheophyta</taxon>
        <taxon>Spermatophyta</taxon>
        <taxon>Magnoliopsida</taxon>
        <taxon>Liliopsida</taxon>
        <taxon>Poales</taxon>
        <taxon>Poaceae</taxon>
        <taxon>PACMAD clade</taxon>
        <taxon>Panicoideae</taxon>
        <taxon>Panicodae</taxon>
        <taxon>Paniceae</taxon>
        <taxon>Panicinae</taxon>
        <taxon>Panicum</taxon>
        <taxon>Panicum sect. Hiantes</taxon>
    </lineage>
</organism>
<evidence type="ECO:0000313" key="2">
    <source>
        <dbReference type="EMBL" id="KAG2585534.1"/>
    </source>
</evidence>
<keyword evidence="1" id="KW-1133">Transmembrane helix</keyword>
<dbReference type="EMBL" id="CM029047">
    <property type="protein sequence ID" value="KAG2585534.1"/>
    <property type="molecule type" value="Genomic_DNA"/>
</dbReference>
<evidence type="ECO:0000256" key="1">
    <source>
        <dbReference type="SAM" id="Phobius"/>
    </source>
</evidence>
<dbReference type="PANTHER" id="PTHR18868">
    <property type="entry name" value="OS07G0665300 PROTEIN-RELATED"/>
    <property type="match status" value="1"/>
</dbReference>
<protein>
    <submittedName>
        <fullName evidence="2">Uncharacterized protein</fullName>
    </submittedName>
</protein>
<dbReference type="Proteomes" id="UP000823388">
    <property type="component" value="Chromosome 6K"/>
</dbReference>
<keyword evidence="1" id="KW-0472">Membrane</keyword>
<dbReference type="InterPro" id="IPR009003">
    <property type="entry name" value="Peptidase_S1_PA"/>
</dbReference>
<dbReference type="PANTHER" id="PTHR18868:SF37">
    <property type="entry name" value="OS07G0665300 PROTEIN"/>
    <property type="match status" value="1"/>
</dbReference>
<sequence length="280" mass="31590">MRVYNSFEDKFEGDIWSTLSKELSSTLSECVVALASFNEGSRHFACTGVFIDCYPGRILTSASLVRSTDDKSKIYDNLRIEVCLQNKSRVTAVLKHYDLRYNVAIVDIICFRSPRALELEKDIYFAPNTVDIICFRSPRALELEKDIHFAPNTDVVAVGFCFKNCKLMATKGELVDKPSKLDCKELGTSTCKITKAGIGGPLIDICGNFVGMNFIDDKETLYLPREKIQELLRHFDANGYVFDKLVDFALETNSTFHRPSIALIFVMWIFSIALESLLLA</sequence>
<accession>A0A8T0RJ98</accession>
<dbReference type="AlphaFoldDB" id="A0A8T0RJ98"/>
<dbReference type="Pfam" id="PF13365">
    <property type="entry name" value="Trypsin_2"/>
    <property type="match status" value="1"/>
</dbReference>
<keyword evidence="3" id="KW-1185">Reference proteome</keyword>